<organism evidence="2 3">
    <name type="scientific">Linum trigynum</name>
    <dbReference type="NCBI Taxonomy" id="586398"/>
    <lineage>
        <taxon>Eukaryota</taxon>
        <taxon>Viridiplantae</taxon>
        <taxon>Streptophyta</taxon>
        <taxon>Embryophyta</taxon>
        <taxon>Tracheophyta</taxon>
        <taxon>Spermatophyta</taxon>
        <taxon>Magnoliopsida</taxon>
        <taxon>eudicotyledons</taxon>
        <taxon>Gunneridae</taxon>
        <taxon>Pentapetalae</taxon>
        <taxon>rosids</taxon>
        <taxon>fabids</taxon>
        <taxon>Malpighiales</taxon>
        <taxon>Linaceae</taxon>
        <taxon>Linum</taxon>
    </lineage>
</organism>
<dbReference type="AlphaFoldDB" id="A0AAV2FXY4"/>
<comment type="similarity">
    <text evidence="1">Belongs to the ARG7 family.</text>
</comment>
<dbReference type="PANTHER" id="PTHR31175:SF82">
    <property type="entry name" value="AUXIN-RESPONSIVE PROTEIN SAUR65"/>
    <property type="match status" value="1"/>
</dbReference>
<evidence type="ECO:0000313" key="2">
    <source>
        <dbReference type="EMBL" id="CAL1403263.1"/>
    </source>
</evidence>
<gene>
    <name evidence="2" type="ORF">LTRI10_LOCUS43206</name>
</gene>
<dbReference type="Proteomes" id="UP001497516">
    <property type="component" value="Chromosome 7"/>
</dbReference>
<evidence type="ECO:0000313" key="3">
    <source>
        <dbReference type="Proteomes" id="UP001497516"/>
    </source>
</evidence>
<reference evidence="2 3" key="1">
    <citation type="submission" date="2024-04" db="EMBL/GenBank/DDBJ databases">
        <authorList>
            <person name="Fracassetti M."/>
        </authorList>
    </citation>
    <scope>NUCLEOTIDE SEQUENCE [LARGE SCALE GENOMIC DNA]</scope>
</reference>
<sequence>MVLPKALVTLMVSKWRKIAVTRRMGSSVSYSPLSASFSSYDRRGYFVVYTVDKTRYVLPLKYLKSEVVVEILRMSEEEFGFSTDKPIVLPFDTTVMDQIISLLSSQQDGDGGIEQVPINYDIATAKGCSSLNQSSFIAHHHSCGSLCAQ</sequence>
<name>A0AAV2FXY4_9ROSI</name>
<protein>
    <submittedName>
        <fullName evidence="2">Uncharacterized protein</fullName>
    </submittedName>
</protein>
<evidence type="ECO:0000256" key="1">
    <source>
        <dbReference type="ARBA" id="ARBA00006974"/>
    </source>
</evidence>
<accession>A0AAV2FXY4</accession>
<dbReference type="EMBL" id="OZ034820">
    <property type="protein sequence ID" value="CAL1403263.1"/>
    <property type="molecule type" value="Genomic_DNA"/>
</dbReference>
<dbReference type="InterPro" id="IPR003676">
    <property type="entry name" value="SAUR_fam"/>
</dbReference>
<keyword evidence="3" id="KW-1185">Reference proteome</keyword>
<proteinExistence type="inferred from homology"/>
<dbReference type="PANTHER" id="PTHR31175">
    <property type="entry name" value="AUXIN-RESPONSIVE FAMILY PROTEIN"/>
    <property type="match status" value="1"/>
</dbReference>
<dbReference type="Pfam" id="PF02519">
    <property type="entry name" value="Auxin_inducible"/>
    <property type="match status" value="1"/>
</dbReference>
<dbReference type="GO" id="GO:0009733">
    <property type="term" value="P:response to auxin"/>
    <property type="evidence" value="ECO:0007669"/>
    <property type="project" value="InterPro"/>
</dbReference>